<reference evidence="3" key="1">
    <citation type="submission" date="2025-08" db="UniProtKB">
        <authorList>
            <consortium name="RefSeq"/>
        </authorList>
    </citation>
    <scope>IDENTIFICATION</scope>
</reference>
<dbReference type="AlphaFoldDB" id="A0AAJ6QX30"/>
<accession>A0AAJ6QX30</accession>
<keyword evidence="2" id="KW-1185">Reference proteome</keyword>
<evidence type="ECO:0000313" key="3">
    <source>
        <dbReference type="RefSeq" id="XP_003746688.1"/>
    </source>
</evidence>
<dbReference type="RefSeq" id="XP_003746688.1">
    <property type="nucleotide sequence ID" value="XM_003746640.1"/>
</dbReference>
<sequence>MAVTEKSGLVRRDVASSSRYGAIKENTNDHHKLSVHQPTTYFTRRDCIIVLIVVGLALAAIVVSLVFGLPALEAKRLAMANANSTESEELISNLTTTTIAPSS</sequence>
<evidence type="ECO:0000313" key="2">
    <source>
        <dbReference type="Proteomes" id="UP000694867"/>
    </source>
</evidence>
<keyword evidence="1" id="KW-1133">Transmembrane helix</keyword>
<organism evidence="2 3">
    <name type="scientific">Galendromus occidentalis</name>
    <name type="common">western predatory mite</name>
    <dbReference type="NCBI Taxonomy" id="34638"/>
    <lineage>
        <taxon>Eukaryota</taxon>
        <taxon>Metazoa</taxon>
        <taxon>Ecdysozoa</taxon>
        <taxon>Arthropoda</taxon>
        <taxon>Chelicerata</taxon>
        <taxon>Arachnida</taxon>
        <taxon>Acari</taxon>
        <taxon>Parasitiformes</taxon>
        <taxon>Mesostigmata</taxon>
        <taxon>Gamasina</taxon>
        <taxon>Phytoseioidea</taxon>
        <taxon>Phytoseiidae</taxon>
        <taxon>Typhlodrominae</taxon>
        <taxon>Galendromus</taxon>
    </lineage>
</organism>
<dbReference type="Proteomes" id="UP000694867">
    <property type="component" value="Unplaced"/>
</dbReference>
<evidence type="ECO:0000256" key="1">
    <source>
        <dbReference type="SAM" id="Phobius"/>
    </source>
</evidence>
<protein>
    <submittedName>
        <fullName evidence="3">Uncharacterized protein LOC100902513 isoform X2</fullName>
    </submittedName>
</protein>
<proteinExistence type="predicted"/>
<keyword evidence="1" id="KW-0812">Transmembrane</keyword>
<keyword evidence="1" id="KW-0472">Membrane</keyword>
<feature type="transmembrane region" description="Helical" evidence="1">
    <location>
        <begin position="48"/>
        <end position="69"/>
    </location>
</feature>
<gene>
    <name evidence="3" type="primary">LOC100902513</name>
</gene>
<name>A0AAJ6QX30_9ACAR</name>
<dbReference type="GeneID" id="100902513"/>
<dbReference type="KEGG" id="goe:100902513"/>